<evidence type="ECO:0000313" key="2">
    <source>
        <dbReference type="Proteomes" id="UP000299102"/>
    </source>
</evidence>
<gene>
    <name evidence="1" type="ORF">EVAR_76630_1</name>
</gene>
<protein>
    <submittedName>
        <fullName evidence="1">Uncharacterized protein</fullName>
    </submittedName>
</protein>
<sequence length="184" mass="20867">MPFSRNWYSFGHKVQRTSSKNLNQPAIAAKSASIGVHRVAGPIEPRLFLNPTETPIIQDRLTYPRTTLRRRILIRLAVLFSLQLYLEAKPQGYTDYVKYEVYAEIHAAPLFEASDRMDPKILFASIRRYVAFADVFPNLQAKLLVKSKVRKALESQPRTGPSLDSLRSDDLTTWSGSWGTVGDV</sequence>
<dbReference type="EMBL" id="BGZK01000036">
    <property type="protein sequence ID" value="GBP09656.1"/>
    <property type="molecule type" value="Genomic_DNA"/>
</dbReference>
<organism evidence="1 2">
    <name type="scientific">Eumeta variegata</name>
    <name type="common">Bagworm moth</name>
    <name type="synonym">Eumeta japonica</name>
    <dbReference type="NCBI Taxonomy" id="151549"/>
    <lineage>
        <taxon>Eukaryota</taxon>
        <taxon>Metazoa</taxon>
        <taxon>Ecdysozoa</taxon>
        <taxon>Arthropoda</taxon>
        <taxon>Hexapoda</taxon>
        <taxon>Insecta</taxon>
        <taxon>Pterygota</taxon>
        <taxon>Neoptera</taxon>
        <taxon>Endopterygota</taxon>
        <taxon>Lepidoptera</taxon>
        <taxon>Glossata</taxon>
        <taxon>Ditrysia</taxon>
        <taxon>Tineoidea</taxon>
        <taxon>Psychidae</taxon>
        <taxon>Oiketicinae</taxon>
        <taxon>Eumeta</taxon>
    </lineage>
</organism>
<proteinExistence type="predicted"/>
<dbReference type="Proteomes" id="UP000299102">
    <property type="component" value="Unassembled WGS sequence"/>
</dbReference>
<comment type="caution">
    <text evidence="1">The sequence shown here is derived from an EMBL/GenBank/DDBJ whole genome shotgun (WGS) entry which is preliminary data.</text>
</comment>
<accession>A0A4C1T639</accession>
<reference evidence="1 2" key="1">
    <citation type="journal article" date="2019" name="Commun. Biol.">
        <title>The bagworm genome reveals a unique fibroin gene that provides high tensile strength.</title>
        <authorList>
            <person name="Kono N."/>
            <person name="Nakamura H."/>
            <person name="Ohtoshi R."/>
            <person name="Tomita M."/>
            <person name="Numata K."/>
            <person name="Arakawa K."/>
        </authorList>
    </citation>
    <scope>NUCLEOTIDE SEQUENCE [LARGE SCALE GENOMIC DNA]</scope>
</reference>
<keyword evidence="2" id="KW-1185">Reference proteome</keyword>
<evidence type="ECO:0000313" key="1">
    <source>
        <dbReference type="EMBL" id="GBP09656.1"/>
    </source>
</evidence>
<dbReference type="AlphaFoldDB" id="A0A4C1T639"/>
<name>A0A4C1T639_EUMVA</name>